<name>L8JVX0_9BACT</name>
<dbReference type="EMBL" id="AMZN01000040">
    <property type="protein sequence ID" value="ELR71377.1"/>
    <property type="molecule type" value="Genomic_DNA"/>
</dbReference>
<keyword evidence="2" id="KW-1185">Reference proteome</keyword>
<gene>
    <name evidence="1" type="ORF">C900_02718</name>
</gene>
<dbReference type="eggNOG" id="COG1670">
    <property type="taxonomic scope" value="Bacteria"/>
</dbReference>
<dbReference type="Proteomes" id="UP000011135">
    <property type="component" value="Unassembled WGS sequence"/>
</dbReference>
<dbReference type="OrthoDB" id="9799165at2"/>
<evidence type="ECO:0000313" key="1">
    <source>
        <dbReference type="EMBL" id="ELR71377.1"/>
    </source>
</evidence>
<dbReference type="InterPro" id="IPR025255">
    <property type="entry name" value="DUF4202"/>
</dbReference>
<dbReference type="PANTHER" id="PTHR41729:SF1">
    <property type="entry name" value="GLUTAMYL-TRNA SYNTHETASE"/>
    <property type="match status" value="1"/>
</dbReference>
<dbReference type="Pfam" id="PF13875">
    <property type="entry name" value="DUF4202"/>
    <property type="match status" value="1"/>
</dbReference>
<reference evidence="1 2" key="1">
    <citation type="submission" date="2012-12" db="EMBL/GenBank/DDBJ databases">
        <title>Genome assembly of Fulvivirga imtechensis AK7.</title>
        <authorList>
            <person name="Nupur N."/>
            <person name="Khatri I."/>
            <person name="Kumar R."/>
            <person name="Subramanian S."/>
            <person name="Pinnaka A."/>
        </authorList>
    </citation>
    <scope>NUCLEOTIDE SEQUENCE [LARGE SCALE GENOMIC DNA]</scope>
    <source>
        <strain evidence="1 2">AK7</strain>
    </source>
</reference>
<protein>
    <recommendedName>
        <fullName evidence="3">DUF4202 domain-containing protein</fullName>
    </recommendedName>
</protein>
<evidence type="ECO:0000313" key="2">
    <source>
        <dbReference type="Proteomes" id="UP000011135"/>
    </source>
</evidence>
<dbReference type="STRING" id="1237149.C900_02718"/>
<dbReference type="PANTHER" id="PTHR41729">
    <property type="entry name" value="GLUTAMYL-TRNA SYNTHETASE"/>
    <property type="match status" value="1"/>
</dbReference>
<dbReference type="AlphaFoldDB" id="L8JVX0"/>
<evidence type="ECO:0008006" key="3">
    <source>
        <dbReference type="Google" id="ProtNLM"/>
    </source>
</evidence>
<proteinExistence type="predicted"/>
<organism evidence="1 2">
    <name type="scientific">Fulvivirga imtechensis AK7</name>
    <dbReference type="NCBI Taxonomy" id="1237149"/>
    <lineage>
        <taxon>Bacteria</taxon>
        <taxon>Pseudomonadati</taxon>
        <taxon>Bacteroidota</taxon>
        <taxon>Cytophagia</taxon>
        <taxon>Cytophagales</taxon>
        <taxon>Fulvivirgaceae</taxon>
        <taxon>Fulvivirga</taxon>
    </lineage>
</organism>
<accession>L8JVX0</accession>
<dbReference type="RefSeq" id="WP_009580021.1">
    <property type="nucleotide sequence ID" value="NZ_AMZN01000040.1"/>
</dbReference>
<comment type="caution">
    <text evidence="1">The sequence shown here is derived from an EMBL/GenBank/DDBJ whole genome shotgun (WGS) entry which is preliminary data.</text>
</comment>
<sequence>MRNISEVLAEIDQINKQDPRREAYEGVDMPKEYVYSLRMTEMMDSHYPEADELLKIAARGQHIKRWVIPRDEYPMDRKGYLQWRTKLKLMHGQLLTEIMQRHGYSIAETKKVADLVAKKKLHTDENAQKLEDIVCLVFLKYYFDDFAKQHPEEKVVDILRKTWKKMSEKGKEMAMELKLSEGAQRLIGTALSS</sequence>